<dbReference type="AlphaFoldDB" id="A0A6G1J2I8"/>
<keyword evidence="2" id="KW-1185">Reference proteome</keyword>
<reference evidence="1" key="1">
    <citation type="journal article" date="2020" name="Stud. Mycol.">
        <title>101 Dothideomycetes genomes: a test case for predicting lifestyles and emergence of pathogens.</title>
        <authorList>
            <person name="Haridas S."/>
            <person name="Albert R."/>
            <person name="Binder M."/>
            <person name="Bloem J."/>
            <person name="Labutti K."/>
            <person name="Salamov A."/>
            <person name="Andreopoulos B."/>
            <person name="Baker S."/>
            <person name="Barry K."/>
            <person name="Bills G."/>
            <person name="Bluhm B."/>
            <person name="Cannon C."/>
            <person name="Castanera R."/>
            <person name="Culley D."/>
            <person name="Daum C."/>
            <person name="Ezra D."/>
            <person name="Gonzalez J."/>
            <person name="Henrissat B."/>
            <person name="Kuo A."/>
            <person name="Liang C."/>
            <person name="Lipzen A."/>
            <person name="Lutzoni F."/>
            <person name="Magnuson J."/>
            <person name="Mondo S."/>
            <person name="Nolan M."/>
            <person name="Ohm R."/>
            <person name="Pangilinan J."/>
            <person name="Park H.-J."/>
            <person name="Ramirez L."/>
            <person name="Alfaro M."/>
            <person name="Sun H."/>
            <person name="Tritt A."/>
            <person name="Yoshinaga Y."/>
            <person name="Zwiers L.-H."/>
            <person name="Turgeon B."/>
            <person name="Goodwin S."/>
            <person name="Spatafora J."/>
            <person name="Crous P."/>
            <person name="Grigoriev I."/>
        </authorList>
    </citation>
    <scope>NUCLEOTIDE SEQUENCE</scope>
    <source>
        <strain evidence="1">CBS 122367</strain>
    </source>
</reference>
<dbReference type="EMBL" id="MU005581">
    <property type="protein sequence ID" value="KAF2684445.1"/>
    <property type="molecule type" value="Genomic_DNA"/>
</dbReference>
<sequence length="162" mass="18639">MDQVPSLSGSKAELKFDQKYSREQRSASETDFEYTDWLTNAGVGTISNWKVTKAHNNVATRNAFESPRYQKRSIDQLAKDGLTPEEILEELRLLELDLYMKLDFMNTRENPSEGAMVVKEIFNKNYDVVGLDRNHVSHHKNSKGENLNTRDQALARKEMISI</sequence>
<gene>
    <name evidence="1" type="ORF">K458DRAFT_388920</name>
</gene>
<proteinExistence type="predicted"/>
<dbReference type="Proteomes" id="UP000799291">
    <property type="component" value="Unassembled WGS sequence"/>
</dbReference>
<accession>A0A6G1J2I8</accession>
<organism evidence="1 2">
    <name type="scientific">Lentithecium fluviatile CBS 122367</name>
    <dbReference type="NCBI Taxonomy" id="1168545"/>
    <lineage>
        <taxon>Eukaryota</taxon>
        <taxon>Fungi</taxon>
        <taxon>Dikarya</taxon>
        <taxon>Ascomycota</taxon>
        <taxon>Pezizomycotina</taxon>
        <taxon>Dothideomycetes</taxon>
        <taxon>Pleosporomycetidae</taxon>
        <taxon>Pleosporales</taxon>
        <taxon>Massarineae</taxon>
        <taxon>Lentitheciaceae</taxon>
        <taxon>Lentithecium</taxon>
    </lineage>
</organism>
<evidence type="ECO:0000313" key="1">
    <source>
        <dbReference type="EMBL" id="KAF2684445.1"/>
    </source>
</evidence>
<evidence type="ECO:0000313" key="2">
    <source>
        <dbReference type="Proteomes" id="UP000799291"/>
    </source>
</evidence>
<name>A0A6G1J2I8_9PLEO</name>
<protein>
    <submittedName>
        <fullName evidence="1">Uncharacterized protein</fullName>
    </submittedName>
</protein>